<evidence type="ECO:0000313" key="3">
    <source>
        <dbReference type="Proteomes" id="UP000236199"/>
    </source>
</evidence>
<accession>A0A2K1PA56</accession>
<protein>
    <recommendedName>
        <fullName evidence="4">DUF5723 domain-containing protein</fullName>
    </recommendedName>
</protein>
<dbReference type="EMBL" id="AZRM01000029">
    <property type="protein sequence ID" value="PNR99688.1"/>
    <property type="molecule type" value="Genomic_DNA"/>
</dbReference>
<feature type="transmembrane region" description="Helical" evidence="1">
    <location>
        <begin position="5"/>
        <end position="23"/>
    </location>
</feature>
<sequence length="263" mass="30690">MRKLYFIWFFMFISTVILSYVGYTPFEPEIENKGATFSLSTSSFEDFGLEIGYSDYNSLYIENKIFNRTIKLKSGESFFKMFVNVPVYNSEFGVGYEYKLENNFLGVLTVKNFQRVEVKNVDHDIYNFIQAKFNAPSYAIGNLFLFNNKNMNLFKVKAQIFRPVEIPISLGYSNGLYLNIPLVNLDSYYVDTIDIGASLIQQKWYPNIGFSIPMNVFGQQLHLGTRIAFGQDFFYEFYLYNENLKLPLLFSFNEKGGSLFFEF</sequence>
<evidence type="ECO:0008006" key="4">
    <source>
        <dbReference type="Google" id="ProtNLM"/>
    </source>
</evidence>
<comment type="caution">
    <text evidence="2">The sequence shown here is derived from an EMBL/GenBank/DDBJ whole genome shotgun (WGS) entry which is preliminary data.</text>
</comment>
<keyword evidence="1" id="KW-0472">Membrane</keyword>
<organism evidence="2 3">
    <name type="scientific">Petrotoga miotherma DSM 10691</name>
    <dbReference type="NCBI Taxonomy" id="1434326"/>
    <lineage>
        <taxon>Bacteria</taxon>
        <taxon>Thermotogati</taxon>
        <taxon>Thermotogota</taxon>
        <taxon>Thermotogae</taxon>
        <taxon>Petrotogales</taxon>
        <taxon>Petrotogaceae</taxon>
        <taxon>Petrotoga</taxon>
    </lineage>
</organism>
<evidence type="ECO:0000313" key="2">
    <source>
        <dbReference type="EMBL" id="PNR99688.1"/>
    </source>
</evidence>
<dbReference type="Proteomes" id="UP000236199">
    <property type="component" value="Unassembled WGS sequence"/>
</dbReference>
<dbReference type="AlphaFoldDB" id="A0A2K1PA56"/>
<proteinExistence type="predicted"/>
<evidence type="ECO:0000256" key="1">
    <source>
        <dbReference type="SAM" id="Phobius"/>
    </source>
</evidence>
<reference evidence="2 3" key="1">
    <citation type="submission" date="2013-12" db="EMBL/GenBank/DDBJ databases">
        <title>Comparative genomics of Petrotoga isolates.</title>
        <authorList>
            <person name="Nesbo C.L."/>
            <person name="Charchuk R."/>
            <person name="Chow K."/>
        </authorList>
    </citation>
    <scope>NUCLEOTIDE SEQUENCE [LARGE SCALE GENOMIC DNA]</scope>
    <source>
        <strain evidence="2 3">DSM 10691</strain>
    </source>
</reference>
<keyword evidence="1" id="KW-1133">Transmembrane helix</keyword>
<dbReference type="OrthoDB" id="48338at2"/>
<keyword evidence="3" id="KW-1185">Reference proteome</keyword>
<name>A0A2K1PA56_9BACT</name>
<gene>
    <name evidence="2" type="ORF">X928_06465</name>
</gene>
<dbReference type="RefSeq" id="WP_103078962.1">
    <property type="nucleotide sequence ID" value="NZ_AZRM01000029.1"/>
</dbReference>
<keyword evidence="1" id="KW-0812">Transmembrane</keyword>